<dbReference type="Gene3D" id="1.20.1050.80">
    <property type="entry name" value="VPS9 domain"/>
    <property type="match status" value="1"/>
</dbReference>
<feature type="region of interest" description="Disordered" evidence="1">
    <location>
        <begin position="36"/>
        <end position="108"/>
    </location>
</feature>
<feature type="compositionally biased region" description="Polar residues" evidence="1">
    <location>
        <begin position="1"/>
        <end position="20"/>
    </location>
</feature>
<dbReference type="PANTHER" id="PTHR23101:SF25">
    <property type="entry name" value="GTPASE-ACTIVATING PROTEIN AND VPS9 DOMAIN-CONTAINING PROTEIN 1"/>
    <property type="match status" value="1"/>
</dbReference>
<keyword evidence="4" id="KW-1185">Reference proteome</keyword>
<dbReference type="InterPro" id="IPR036034">
    <property type="entry name" value="PDZ_sf"/>
</dbReference>
<gene>
    <name evidence="3" type="ORF">HJC23_008094</name>
</gene>
<comment type="caution">
    <text evidence="3">The sequence shown here is derived from an EMBL/GenBank/DDBJ whole genome shotgun (WGS) entry which is preliminary data.</text>
</comment>
<dbReference type="PANTHER" id="PTHR23101">
    <property type="entry name" value="RAB GDP/GTP EXCHANGE FACTOR"/>
    <property type="match status" value="1"/>
</dbReference>
<feature type="compositionally biased region" description="Low complexity" evidence="1">
    <location>
        <begin position="88"/>
        <end position="105"/>
    </location>
</feature>
<evidence type="ECO:0000313" key="4">
    <source>
        <dbReference type="Proteomes" id="UP001516023"/>
    </source>
</evidence>
<dbReference type="AlphaFoldDB" id="A0ABD3PFB2"/>
<dbReference type="Gene3D" id="2.30.42.10">
    <property type="match status" value="1"/>
</dbReference>
<evidence type="ECO:0000259" key="2">
    <source>
        <dbReference type="PROSITE" id="PS51205"/>
    </source>
</evidence>
<reference evidence="3 4" key="1">
    <citation type="journal article" date="2020" name="G3 (Bethesda)">
        <title>Improved Reference Genome for Cyclotella cryptica CCMP332, a Model for Cell Wall Morphogenesis, Salinity Adaptation, and Lipid Production in Diatoms (Bacillariophyta).</title>
        <authorList>
            <person name="Roberts W.R."/>
            <person name="Downey K.M."/>
            <person name="Ruck E.C."/>
            <person name="Traller J.C."/>
            <person name="Alverson A.J."/>
        </authorList>
    </citation>
    <scope>NUCLEOTIDE SEQUENCE [LARGE SCALE GENOMIC DNA]</scope>
    <source>
        <strain evidence="3 4">CCMP332</strain>
    </source>
</reference>
<dbReference type="Pfam" id="PF02204">
    <property type="entry name" value="VPS9"/>
    <property type="match status" value="1"/>
</dbReference>
<proteinExistence type="predicted"/>
<dbReference type="CDD" id="cd00136">
    <property type="entry name" value="PDZ_canonical"/>
    <property type="match status" value="1"/>
</dbReference>
<feature type="compositionally biased region" description="Polar residues" evidence="1">
    <location>
        <begin position="50"/>
        <end position="68"/>
    </location>
</feature>
<evidence type="ECO:0000256" key="1">
    <source>
        <dbReference type="SAM" id="MobiDB-lite"/>
    </source>
</evidence>
<dbReference type="SUPFAM" id="SSF109993">
    <property type="entry name" value="VPS9 domain"/>
    <property type="match status" value="1"/>
</dbReference>
<protein>
    <recommendedName>
        <fullName evidence="2">VPS9 domain-containing protein</fullName>
    </recommendedName>
</protein>
<dbReference type="SUPFAM" id="SSF50156">
    <property type="entry name" value="PDZ domain-like"/>
    <property type="match status" value="1"/>
</dbReference>
<evidence type="ECO:0000313" key="3">
    <source>
        <dbReference type="EMBL" id="KAL3786820.1"/>
    </source>
</evidence>
<dbReference type="PROSITE" id="PS51205">
    <property type="entry name" value="VPS9"/>
    <property type="match status" value="1"/>
</dbReference>
<organism evidence="3 4">
    <name type="scientific">Cyclotella cryptica</name>
    <dbReference type="NCBI Taxonomy" id="29204"/>
    <lineage>
        <taxon>Eukaryota</taxon>
        <taxon>Sar</taxon>
        <taxon>Stramenopiles</taxon>
        <taxon>Ochrophyta</taxon>
        <taxon>Bacillariophyta</taxon>
        <taxon>Coscinodiscophyceae</taxon>
        <taxon>Thalassiosirophycidae</taxon>
        <taxon>Stephanodiscales</taxon>
        <taxon>Stephanodiscaceae</taxon>
        <taxon>Cyclotella</taxon>
    </lineage>
</organism>
<feature type="domain" description="VPS9" evidence="2">
    <location>
        <begin position="992"/>
        <end position="1146"/>
    </location>
</feature>
<feature type="compositionally biased region" description="Low complexity" evidence="1">
    <location>
        <begin position="36"/>
        <end position="49"/>
    </location>
</feature>
<accession>A0ABD3PFB2</accession>
<dbReference type="Proteomes" id="UP001516023">
    <property type="component" value="Unassembled WGS sequence"/>
</dbReference>
<dbReference type="SMART" id="SM00167">
    <property type="entry name" value="VPS9"/>
    <property type="match status" value="1"/>
</dbReference>
<dbReference type="InterPro" id="IPR045046">
    <property type="entry name" value="Vps9-like"/>
</dbReference>
<dbReference type="InterPro" id="IPR037191">
    <property type="entry name" value="VPS9_dom_sf"/>
</dbReference>
<feature type="region of interest" description="Disordered" evidence="1">
    <location>
        <begin position="1"/>
        <end position="24"/>
    </location>
</feature>
<name>A0ABD3PFB2_9STRA</name>
<dbReference type="InterPro" id="IPR003123">
    <property type="entry name" value="VPS9"/>
</dbReference>
<dbReference type="EMBL" id="JABMIG020000187">
    <property type="protein sequence ID" value="KAL3786820.1"/>
    <property type="molecule type" value="Genomic_DNA"/>
</dbReference>
<sequence length="1158" mass="130700">MITSNNNNQHSQIPTTQAPHQRSRHNHGLFDTAVFASSSSSSTASRTESNTIQHCNDATKSRSPIGSTNRKKRPNRKFLPMVSKLRNDGTSESSSDSDYDTTTSTKGDDGTFDWCNPTQLETLSRNDSSGHCSISTMDPYAARWNAPALNGSTQHDFLTGDNMKSKHGPWHHQEQNNWNASFASLPIVDDKEKLFQSTLGQRIWREYRLQVNALQRDKGTQYNSNHVERGSFVRNMNNLPSNDFLRLPPTMVRLKHSSVSLQRNGEDGSTYCWVDIRDLERKVLQNHIDHNAHAGISMRDEKITWNSNQLSSLSPSLLNGSECLTKVLHRDPKVGLGMSLREYDGCVYVQAVLRRDGTRMDDFEEQTLVNGESTCGGPAFEAGLRPGDRLLGMNGRPFLKGRLAASIPLNNSTNGSLPNTLPMEASSEEVLKSVGDAISRAPSPLVLHFQKTNNKSTDFSPEQGNLYAQSRVTATQENSPKRPVQRSLPILENGSRMNAQAPKAIGPYIHPFAKALSKRNLIQPGHEELVITQQMRVLCDRTRQWESKLSFRLRASDFKLRPQLDPRDVEPTYYASFFADDSDAPPFFSYKYAKNVRSYAPSTPMIQDWRLSREGGESISPIRPPNRQMSREAAVLADLYAGLDEDDAEVQDLFLGGNINGSNGTGIRQGGGGLAYPLSERYFATNDTKSAHDIVVPLVGVRKAICVRILNSFLDSRNRVAFSIWCYDVESGMEWFAPVRYHEDFRDLRLALLRIDKAIAEIPFPNLKWGGFGLALMDSKETESNRELRRDQLERFLRRVFAEVYRGKLHPYLAEVAIHLQTFVGCDGVLSDDFDSSLALNHQVAISETTYGRRPDPKSEPDRIARVQLKRSVQRYVYRIFLIPSVETLVTRFVDATKKRMQTDSPAMQGNKNIVSADVEKIRNFIDQVQDLILEGCNDDFTSITQRRDFAAINDISNIEDFLREAVREQVELEVYVPLRTTISKFLVRAFYNEDVEMKHKMKALESKQQAYFRIQPEHRSPSDWKSVSKILSEGVGRSTLPSVKLRAIVEAAKEITRLHSEERGCFSETSFFDGPVKTKTLGADDFLPIFIFCFVRAKLDRPCALCELLQTMCDPLKLNGETGYYLASFNAAMMHINQLDLTDANDEFSIFLDVLPD</sequence>